<evidence type="ECO:0000259" key="6">
    <source>
        <dbReference type="PROSITE" id="PS51352"/>
    </source>
</evidence>
<gene>
    <name evidence="7" type="ORF">BpHYR1_038696</name>
</gene>
<dbReference type="GO" id="GO:0003756">
    <property type="term" value="F:protein disulfide isomerase activity"/>
    <property type="evidence" value="ECO:0007669"/>
    <property type="project" value="TreeGrafter"/>
</dbReference>
<dbReference type="PANTHER" id="PTHR18929">
    <property type="entry name" value="PROTEIN DISULFIDE ISOMERASE"/>
    <property type="match status" value="1"/>
</dbReference>
<sequence>MNSYKVKIALVVASLFIISSANDAEQDDYVYVLNSQNFDQFLAENDFTVVFFYAPWCGHCTNMKPFYHEAAKLLKEDDSIKSDKKITLTKVDATVESGLAARFQIQGYPTLKIFRKGQSFDYDGPRKDAKDIVDYLVSEASNSWKPPVSKVNVLANTNFTEWVQKFDISLVEFYSPNCGHCVRLAPNYEKAAKILSEIENPIPLAKVDATIEIELSEKYQISGYPTMLVFRKGRHYDYKGGREVYDIVNTMKKLQSAGSIEIKSFNAFMAKVNSPTDIHVLGFFDDQKDKSFEVYNHFASKYSEDAKLFHSFDRQEFLKSIKSDKIKQSSVIVFYHDLAVCKSEPRFAVFNKQNFSVEDLEEFVFKTSTPLVGHLSPKNVPLVYDKIRPSCYVFYDVDQELKSHIVFIRDKVAMIAKKFQQIQFALANETENFDLIKRFHLEESHSESSIVCINEKSKFFIFDEDSDSFEEESVEEFVKDFVEDKLVPFIKSEAIPKDSNKNLKKLVGKTIGTFLKTSNKHVILGLIGHDNDSSFEKKLAKLANKYSKNMDLAFAKISVFLNDLPEIFDAYPKSSSLYFISSCNKSSPIRNQNGDNFKEMVDFVEENIKILDLKKNDKLEL</sequence>
<evidence type="ECO:0000256" key="3">
    <source>
        <dbReference type="ARBA" id="ARBA00023157"/>
    </source>
</evidence>
<dbReference type="Pfam" id="PF00085">
    <property type="entry name" value="Thioredoxin"/>
    <property type="match status" value="2"/>
</dbReference>
<feature type="signal peptide" evidence="5">
    <location>
        <begin position="1"/>
        <end position="24"/>
    </location>
</feature>
<dbReference type="PROSITE" id="PS00194">
    <property type="entry name" value="THIOREDOXIN_1"/>
    <property type="match status" value="2"/>
</dbReference>
<evidence type="ECO:0000256" key="5">
    <source>
        <dbReference type="SAM" id="SignalP"/>
    </source>
</evidence>
<dbReference type="CDD" id="cd02961">
    <property type="entry name" value="PDI_a_family"/>
    <property type="match status" value="2"/>
</dbReference>
<dbReference type="EMBL" id="REGN01001783">
    <property type="protein sequence ID" value="RNA32570.1"/>
    <property type="molecule type" value="Genomic_DNA"/>
</dbReference>
<dbReference type="GO" id="GO:0009986">
    <property type="term" value="C:cell surface"/>
    <property type="evidence" value="ECO:0007669"/>
    <property type="project" value="TreeGrafter"/>
</dbReference>
<evidence type="ECO:0000313" key="7">
    <source>
        <dbReference type="EMBL" id="RNA32570.1"/>
    </source>
</evidence>
<dbReference type="PANTHER" id="PTHR18929:SF210">
    <property type="entry name" value="PROTEIN DISULFIDE-ISOMERASE A4"/>
    <property type="match status" value="1"/>
</dbReference>
<dbReference type="AlphaFoldDB" id="A0A3M7SAI1"/>
<proteinExistence type="inferred from homology"/>
<dbReference type="GO" id="GO:0005783">
    <property type="term" value="C:endoplasmic reticulum"/>
    <property type="evidence" value="ECO:0007669"/>
    <property type="project" value="TreeGrafter"/>
</dbReference>
<keyword evidence="8" id="KW-1185">Reference proteome</keyword>
<dbReference type="STRING" id="10195.A0A3M7SAI1"/>
<evidence type="ECO:0000313" key="8">
    <source>
        <dbReference type="Proteomes" id="UP000276133"/>
    </source>
</evidence>
<accession>A0A3M7SAI1</accession>
<dbReference type="GO" id="GO:0006457">
    <property type="term" value="P:protein folding"/>
    <property type="evidence" value="ECO:0007669"/>
    <property type="project" value="TreeGrafter"/>
</dbReference>
<dbReference type="OrthoDB" id="427280at2759"/>
<dbReference type="PRINTS" id="PR00421">
    <property type="entry name" value="THIOREDOXIN"/>
</dbReference>
<dbReference type="InterPro" id="IPR013766">
    <property type="entry name" value="Thioredoxin_domain"/>
</dbReference>
<feature type="domain" description="Thioredoxin" evidence="6">
    <location>
        <begin position="142"/>
        <end position="256"/>
    </location>
</feature>
<dbReference type="Gene3D" id="3.40.30.10">
    <property type="entry name" value="Glutaredoxin"/>
    <property type="match status" value="5"/>
</dbReference>
<keyword evidence="3" id="KW-1015">Disulfide bond</keyword>
<dbReference type="InterPro" id="IPR036249">
    <property type="entry name" value="Thioredoxin-like_sf"/>
</dbReference>
<dbReference type="PROSITE" id="PS51352">
    <property type="entry name" value="THIOREDOXIN_2"/>
    <property type="match status" value="2"/>
</dbReference>
<protein>
    <submittedName>
        <fullName evidence="7">Disulfide-isomerase A4 isoform X1</fullName>
    </submittedName>
</protein>
<feature type="domain" description="Thioredoxin" evidence="6">
    <location>
        <begin position="15"/>
        <end position="141"/>
    </location>
</feature>
<comment type="similarity">
    <text evidence="1">Belongs to the protein disulfide isomerase family.</text>
</comment>
<keyword evidence="7" id="KW-0413">Isomerase</keyword>
<organism evidence="7 8">
    <name type="scientific">Brachionus plicatilis</name>
    <name type="common">Marine rotifer</name>
    <name type="synonym">Brachionus muelleri</name>
    <dbReference type="NCBI Taxonomy" id="10195"/>
    <lineage>
        <taxon>Eukaryota</taxon>
        <taxon>Metazoa</taxon>
        <taxon>Spiralia</taxon>
        <taxon>Gnathifera</taxon>
        <taxon>Rotifera</taxon>
        <taxon>Eurotatoria</taxon>
        <taxon>Monogononta</taxon>
        <taxon>Pseudotrocha</taxon>
        <taxon>Ploima</taxon>
        <taxon>Brachionidae</taxon>
        <taxon>Brachionus</taxon>
    </lineage>
</organism>
<dbReference type="GO" id="GO:0034976">
    <property type="term" value="P:response to endoplasmic reticulum stress"/>
    <property type="evidence" value="ECO:0007669"/>
    <property type="project" value="TreeGrafter"/>
</dbReference>
<dbReference type="SUPFAM" id="SSF52833">
    <property type="entry name" value="Thioredoxin-like"/>
    <property type="match status" value="4"/>
</dbReference>
<name>A0A3M7SAI1_BRAPC</name>
<dbReference type="Pfam" id="PF13848">
    <property type="entry name" value="Thioredoxin_6"/>
    <property type="match status" value="1"/>
</dbReference>
<dbReference type="Proteomes" id="UP000276133">
    <property type="component" value="Unassembled WGS sequence"/>
</dbReference>
<evidence type="ECO:0000256" key="4">
    <source>
        <dbReference type="ARBA" id="ARBA00023284"/>
    </source>
</evidence>
<dbReference type="InterPro" id="IPR017937">
    <property type="entry name" value="Thioredoxin_CS"/>
</dbReference>
<comment type="caution">
    <text evidence="7">The sequence shown here is derived from an EMBL/GenBank/DDBJ whole genome shotgun (WGS) entry which is preliminary data.</text>
</comment>
<evidence type="ECO:0000256" key="2">
    <source>
        <dbReference type="ARBA" id="ARBA00022729"/>
    </source>
</evidence>
<keyword evidence="2 5" id="KW-0732">Signal</keyword>
<evidence type="ECO:0000256" key="1">
    <source>
        <dbReference type="ARBA" id="ARBA00006347"/>
    </source>
</evidence>
<feature type="chain" id="PRO_5018034245" evidence="5">
    <location>
        <begin position="25"/>
        <end position="621"/>
    </location>
</feature>
<dbReference type="FunFam" id="3.40.30.10:FF:000107">
    <property type="entry name" value="Protein disulfide-isomerase 5-2"/>
    <property type="match status" value="2"/>
</dbReference>
<keyword evidence="4" id="KW-0676">Redox-active center</keyword>
<reference evidence="7 8" key="1">
    <citation type="journal article" date="2018" name="Sci. Rep.">
        <title>Genomic signatures of local adaptation to the degree of environmental predictability in rotifers.</title>
        <authorList>
            <person name="Franch-Gras L."/>
            <person name="Hahn C."/>
            <person name="Garcia-Roger E.M."/>
            <person name="Carmona M.J."/>
            <person name="Serra M."/>
            <person name="Gomez A."/>
        </authorList>
    </citation>
    <scope>NUCLEOTIDE SEQUENCE [LARGE SCALE GENOMIC DNA]</scope>
    <source>
        <strain evidence="7">HYR1</strain>
    </source>
</reference>